<dbReference type="Pfam" id="PF01408">
    <property type="entry name" value="GFO_IDH_MocA"/>
    <property type="match status" value="1"/>
</dbReference>
<dbReference type="SUPFAM" id="SSF55347">
    <property type="entry name" value="Glyceraldehyde-3-phosphate dehydrogenase-like, C-terminal domain"/>
    <property type="match status" value="1"/>
</dbReference>
<dbReference type="PANTHER" id="PTHR43377:SF1">
    <property type="entry name" value="BILIVERDIN REDUCTASE A"/>
    <property type="match status" value="1"/>
</dbReference>
<dbReference type="InterPro" id="IPR000683">
    <property type="entry name" value="Gfo/Idh/MocA-like_OxRdtase_N"/>
</dbReference>
<dbReference type="Proteomes" id="UP000595859">
    <property type="component" value="Chromosome"/>
</dbReference>
<organism evidence="4 5">
    <name type="scientific">Staphylococcus pseudintermedius</name>
    <dbReference type="NCBI Taxonomy" id="283734"/>
    <lineage>
        <taxon>Bacteria</taxon>
        <taxon>Bacillati</taxon>
        <taxon>Bacillota</taxon>
        <taxon>Bacilli</taxon>
        <taxon>Bacillales</taxon>
        <taxon>Staphylococcaceae</taxon>
        <taxon>Staphylococcus</taxon>
        <taxon>Staphylococcus intermedius group</taxon>
    </lineage>
</organism>
<evidence type="ECO:0000313" key="5">
    <source>
        <dbReference type="Proteomes" id="UP000595859"/>
    </source>
</evidence>
<feature type="domain" description="Gfo/Idh/MocA-like oxidoreductase N-terminal" evidence="2">
    <location>
        <begin position="2"/>
        <end position="118"/>
    </location>
</feature>
<gene>
    <name evidence="4" type="ORF">JGZ15_07680</name>
</gene>
<protein>
    <submittedName>
        <fullName evidence="4">Gfo/Idh/MocA family oxidoreductase</fullName>
    </submittedName>
</protein>
<sequence length="371" mass="41254">MIKYGIVGTGYFGADLARSINKIDDAKVTAVFDPHNAEAVAIELNAEVSNSIDALVSRNDVDCVIVASPSHLHRDPVVKRTKNGKHVFCEKPIALNFEDCKAMVDACKEHNVIFMAGHIMNFFNGVHHAKNLINEGKIGKVLYCHVARTGWEEQQPTVSWKKIRSQSGGHLYHHIHELDCIQFIMGGLPDRVTMVGGNVYHKGDNFGDEDDMLIVNLEYSDGRYALLEYGNAFRWGEHYVLIEGTKGAIKLDLYQTGGTLRVKGEGESYFLVHESIEEDEERTIIYNGRGMDGAIAYGKPGVRTPLWLQTCIDKEMTYLHEVLKGGTVSEEYLKLLNGVAALESIATADACTLSLNEDRKVSLDEITKKHA</sequence>
<dbReference type="EMBL" id="CP066884">
    <property type="protein sequence ID" value="QQM97397.1"/>
    <property type="molecule type" value="Genomic_DNA"/>
</dbReference>
<dbReference type="RefSeq" id="WP_200360463.1">
    <property type="nucleotide sequence ID" value="NZ_CP066884.1"/>
</dbReference>
<evidence type="ECO:0000313" key="4">
    <source>
        <dbReference type="EMBL" id="QQM97397.1"/>
    </source>
</evidence>
<evidence type="ECO:0000256" key="1">
    <source>
        <dbReference type="ARBA" id="ARBA00010928"/>
    </source>
</evidence>
<proteinExistence type="inferred from homology"/>
<dbReference type="Gene3D" id="3.40.50.720">
    <property type="entry name" value="NAD(P)-binding Rossmann-like Domain"/>
    <property type="match status" value="1"/>
</dbReference>
<evidence type="ECO:0000259" key="2">
    <source>
        <dbReference type="Pfam" id="PF01408"/>
    </source>
</evidence>
<dbReference type="Gene3D" id="3.30.360.10">
    <property type="entry name" value="Dihydrodipicolinate Reductase, domain 2"/>
    <property type="match status" value="1"/>
</dbReference>
<feature type="domain" description="Gfo/Idh/MocA-like oxidoreductase C-terminal" evidence="3">
    <location>
        <begin position="130"/>
        <end position="363"/>
    </location>
</feature>
<reference evidence="4 5" key="1">
    <citation type="submission" date="2020-12" db="EMBL/GenBank/DDBJ databases">
        <title>Whole genome sequencing and de novo assembly of Staphylococcus pseudintermedius: a novel pangenome approach to unravel pathogenesis of canine pyoderma.</title>
        <authorList>
            <person name="Ferrer L."/>
            <person name="Perez D."/>
            <person name="Fonticoba R."/>
            <person name="Vines J."/>
            <person name="Fabregas N."/>
            <person name="Madronero S."/>
            <person name="Meroni G."/>
            <person name="Martino P."/>
            <person name="Martinez S."/>
            <person name="Cusco A."/>
            <person name="Migura L."/>
            <person name="Francino O."/>
        </authorList>
    </citation>
    <scope>NUCLEOTIDE SEQUENCE [LARGE SCALE GENOMIC DNA]</scope>
    <source>
        <strain evidence="4 5">HSP080</strain>
    </source>
</reference>
<dbReference type="SUPFAM" id="SSF51735">
    <property type="entry name" value="NAD(P)-binding Rossmann-fold domains"/>
    <property type="match status" value="1"/>
</dbReference>
<dbReference type="GO" id="GO:0000166">
    <property type="term" value="F:nucleotide binding"/>
    <property type="evidence" value="ECO:0007669"/>
    <property type="project" value="InterPro"/>
</dbReference>
<dbReference type="AlphaFoldDB" id="A0A7T7NY32"/>
<name>A0A7T7NY32_STAPS</name>
<dbReference type="InterPro" id="IPR004104">
    <property type="entry name" value="Gfo/Idh/MocA-like_OxRdtase_C"/>
</dbReference>
<dbReference type="InterPro" id="IPR051450">
    <property type="entry name" value="Gfo/Idh/MocA_Oxidoreductases"/>
</dbReference>
<accession>A0A7T7NY32</accession>
<dbReference type="Pfam" id="PF02894">
    <property type="entry name" value="GFO_IDH_MocA_C"/>
    <property type="match status" value="1"/>
</dbReference>
<dbReference type="PANTHER" id="PTHR43377">
    <property type="entry name" value="BILIVERDIN REDUCTASE A"/>
    <property type="match status" value="1"/>
</dbReference>
<comment type="similarity">
    <text evidence="1">Belongs to the Gfo/Idh/MocA family.</text>
</comment>
<dbReference type="InterPro" id="IPR036291">
    <property type="entry name" value="NAD(P)-bd_dom_sf"/>
</dbReference>
<evidence type="ECO:0000259" key="3">
    <source>
        <dbReference type="Pfam" id="PF02894"/>
    </source>
</evidence>